<keyword evidence="1" id="KW-0677">Repeat</keyword>
<evidence type="ECO:0000313" key="5">
    <source>
        <dbReference type="Proteomes" id="UP000559027"/>
    </source>
</evidence>
<dbReference type="InterPro" id="IPR009091">
    <property type="entry name" value="RCC1/BLIP-II"/>
</dbReference>
<feature type="region of interest" description="Disordered" evidence="3">
    <location>
        <begin position="234"/>
        <end position="260"/>
    </location>
</feature>
<dbReference type="PANTHER" id="PTHR22870">
    <property type="entry name" value="REGULATOR OF CHROMOSOME CONDENSATION"/>
    <property type="match status" value="1"/>
</dbReference>
<dbReference type="Gene3D" id="2.130.10.30">
    <property type="entry name" value="Regulator of chromosome condensation 1/beta-lactamase-inhibitor protein II"/>
    <property type="match status" value="2"/>
</dbReference>
<accession>A0A8H5D357</accession>
<evidence type="ECO:0000256" key="1">
    <source>
        <dbReference type="ARBA" id="ARBA00022737"/>
    </source>
</evidence>
<dbReference type="AlphaFoldDB" id="A0A8H5D357"/>
<dbReference type="Proteomes" id="UP000559027">
    <property type="component" value="Unassembled WGS sequence"/>
</dbReference>
<name>A0A8H5D357_9AGAR</name>
<sequence>MLGLLSAGSNAQGQLGNTTVDDSHVFQLCCFRNLPGGTLPPNTTHVTEVANGANYTLLLLEVKTAEEMKSTEVWGCGDGRLGQLGPGLRQEKPITAFHKLAVETALGKLGLEKYTIKSLGATWETSYLVIARPGSHDAIISFGSNEFGDLGIGRNAGDKGVEKGPGVHIVDFSHVSVAGKTIKSAKTVTVEKLRTGQRHVIVLLKVVWGDWEPIQILIGWGACRHGQLGDVTSSTYKVSSRPSPVRQSTAKPRKPGISSPPTYISQPILVSFSDSPSGFIVDYSLGIHHSAFLHASGRISVKGSNRKNQIQDLETLQSIRDIKCTWNGTCILTADVPTRILSTGSNSHGQLGRADDSSNLQVVTIPLTHASIKALACGSEHSLVLLTVDGRDDEVWGWGWNEHGNLGIGTTVDSPIPQRLWPSSDGYRPHRILNIWGGNGSSWILCETSNDTIQSSR</sequence>
<protein>
    <submittedName>
        <fullName evidence="4">Uncharacterized protein</fullName>
    </submittedName>
</protein>
<comment type="caution">
    <text evidence="4">The sequence shown here is derived from an EMBL/GenBank/DDBJ whole genome shotgun (WGS) entry which is preliminary data.</text>
</comment>
<keyword evidence="5" id="KW-1185">Reference proteome</keyword>
<dbReference type="PRINTS" id="PR00633">
    <property type="entry name" value="RCCNDNSATION"/>
</dbReference>
<dbReference type="EMBL" id="JAACJO010000011">
    <property type="protein sequence ID" value="KAF5352353.1"/>
    <property type="molecule type" value="Genomic_DNA"/>
</dbReference>
<proteinExistence type="predicted"/>
<evidence type="ECO:0000313" key="4">
    <source>
        <dbReference type="EMBL" id="KAF5352353.1"/>
    </source>
</evidence>
<feature type="repeat" description="RCC1" evidence="2">
    <location>
        <begin position="393"/>
        <end position="448"/>
    </location>
</feature>
<dbReference type="InterPro" id="IPR000408">
    <property type="entry name" value="Reg_chr_condens"/>
</dbReference>
<dbReference type="Pfam" id="PF00415">
    <property type="entry name" value="RCC1"/>
    <property type="match status" value="2"/>
</dbReference>
<dbReference type="InterPro" id="IPR051210">
    <property type="entry name" value="Ub_ligase/GEF_domain"/>
</dbReference>
<gene>
    <name evidence="4" type="ORF">D9756_006181</name>
</gene>
<feature type="repeat" description="RCC1" evidence="2">
    <location>
        <begin position="338"/>
        <end position="388"/>
    </location>
</feature>
<dbReference type="SUPFAM" id="SSF50985">
    <property type="entry name" value="RCC1/BLIP-II"/>
    <property type="match status" value="1"/>
</dbReference>
<feature type="compositionally biased region" description="Polar residues" evidence="3">
    <location>
        <begin position="234"/>
        <end position="250"/>
    </location>
</feature>
<dbReference type="OrthoDB" id="5370059at2759"/>
<evidence type="ECO:0000256" key="3">
    <source>
        <dbReference type="SAM" id="MobiDB-lite"/>
    </source>
</evidence>
<organism evidence="4 5">
    <name type="scientific">Leucocoprinus leucothites</name>
    <dbReference type="NCBI Taxonomy" id="201217"/>
    <lineage>
        <taxon>Eukaryota</taxon>
        <taxon>Fungi</taxon>
        <taxon>Dikarya</taxon>
        <taxon>Basidiomycota</taxon>
        <taxon>Agaricomycotina</taxon>
        <taxon>Agaricomycetes</taxon>
        <taxon>Agaricomycetidae</taxon>
        <taxon>Agaricales</taxon>
        <taxon>Agaricineae</taxon>
        <taxon>Agaricaceae</taxon>
        <taxon>Leucocoprinus</taxon>
    </lineage>
</organism>
<evidence type="ECO:0000256" key="2">
    <source>
        <dbReference type="PROSITE-ProRule" id="PRU00235"/>
    </source>
</evidence>
<dbReference type="PANTHER" id="PTHR22870:SF408">
    <property type="entry name" value="OS09G0560450 PROTEIN"/>
    <property type="match status" value="1"/>
</dbReference>
<dbReference type="PROSITE" id="PS50012">
    <property type="entry name" value="RCC1_3"/>
    <property type="match status" value="2"/>
</dbReference>
<reference evidence="4 5" key="1">
    <citation type="journal article" date="2020" name="ISME J.">
        <title>Uncovering the hidden diversity of litter-decomposition mechanisms in mushroom-forming fungi.</title>
        <authorList>
            <person name="Floudas D."/>
            <person name="Bentzer J."/>
            <person name="Ahren D."/>
            <person name="Johansson T."/>
            <person name="Persson P."/>
            <person name="Tunlid A."/>
        </authorList>
    </citation>
    <scope>NUCLEOTIDE SEQUENCE [LARGE SCALE GENOMIC DNA]</scope>
    <source>
        <strain evidence="4 5">CBS 146.42</strain>
    </source>
</reference>